<dbReference type="PANTHER" id="PTHR13257">
    <property type="entry name" value="NUCLEOPORIN NUP84-RELATED"/>
    <property type="match status" value="1"/>
</dbReference>
<evidence type="ECO:0000256" key="5">
    <source>
        <dbReference type="ARBA" id="ARBA00023010"/>
    </source>
</evidence>
<keyword evidence="4" id="KW-0653">Protein transport</keyword>
<dbReference type="GO" id="GO:0044612">
    <property type="term" value="C:nuclear pore linkers"/>
    <property type="evidence" value="ECO:0007669"/>
    <property type="project" value="EnsemblFungi"/>
</dbReference>
<dbReference type="SUPFAM" id="SSF50978">
    <property type="entry name" value="WD40 repeat-like"/>
    <property type="match status" value="1"/>
</dbReference>
<dbReference type="InterPro" id="IPR037700">
    <property type="entry name" value="NUP88/NUP82"/>
</dbReference>
<keyword evidence="8" id="KW-0175">Coiled coil</keyword>
<dbReference type="HOGENOM" id="CLU_398512_0_0_1"/>
<reference evidence="10" key="1">
    <citation type="journal article" date="2011" name="Proc. Natl. Acad. Sci. U.S.A.">
        <title>Evolutionary erosion of yeast sex chromosomes by mating-type switching accidents.</title>
        <authorList>
            <person name="Gordon J.L."/>
            <person name="Armisen D."/>
            <person name="Proux-Wera E."/>
            <person name="Oheigeartaigh S.S."/>
            <person name="Byrne K.P."/>
            <person name="Wolfe K.H."/>
        </authorList>
    </citation>
    <scope>NUCLEOTIDE SEQUENCE [LARGE SCALE GENOMIC DNA]</scope>
    <source>
        <strain evidence="10">ATCC 76901 / BCRC 22586 / CBS 4309 / NBRC 1992 / NRRL Y-12630</strain>
    </source>
</reference>
<dbReference type="InterPro" id="IPR036322">
    <property type="entry name" value="WD40_repeat_dom_sf"/>
</dbReference>
<name>G0V7N1_NAUCA</name>
<keyword evidence="10" id="KW-1185">Reference proteome</keyword>
<dbReference type="GO" id="GO:0006406">
    <property type="term" value="P:mRNA export from nucleus"/>
    <property type="evidence" value="ECO:0007669"/>
    <property type="project" value="EnsemblFungi"/>
</dbReference>
<dbReference type="GO" id="GO:0006606">
    <property type="term" value="P:protein import into nucleus"/>
    <property type="evidence" value="ECO:0007669"/>
    <property type="project" value="EnsemblFungi"/>
</dbReference>
<evidence type="ECO:0000256" key="7">
    <source>
        <dbReference type="ARBA" id="ARBA00023242"/>
    </source>
</evidence>
<evidence type="ECO:0000256" key="4">
    <source>
        <dbReference type="ARBA" id="ARBA00022927"/>
    </source>
</evidence>
<reference key="2">
    <citation type="submission" date="2011-08" db="EMBL/GenBank/DDBJ databases">
        <title>Genome sequence of Naumovozyma castellii.</title>
        <authorList>
            <person name="Gordon J.L."/>
            <person name="Armisen D."/>
            <person name="Proux-Wera E."/>
            <person name="OhEigeartaigh S.S."/>
            <person name="Byrne K.P."/>
            <person name="Wolfe K.H."/>
        </authorList>
    </citation>
    <scope>NUCLEOTIDE SEQUENCE</scope>
    <source>
        <strain>Type strain:CBS 4309</strain>
    </source>
</reference>
<evidence type="ECO:0000256" key="3">
    <source>
        <dbReference type="ARBA" id="ARBA00022816"/>
    </source>
</evidence>
<evidence type="ECO:0000313" key="9">
    <source>
        <dbReference type="EMBL" id="CCC67479.1"/>
    </source>
</evidence>
<dbReference type="KEGG" id="ncs:NCAS_0A09210"/>
<keyword evidence="3" id="KW-0509">mRNA transport</keyword>
<dbReference type="RefSeq" id="XP_003673860.1">
    <property type="nucleotide sequence ID" value="XM_003673812.1"/>
</dbReference>
<keyword evidence="5" id="KW-0811">Translocation</keyword>
<dbReference type="Proteomes" id="UP000001640">
    <property type="component" value="Chromosome 1"/>
</dbReference>
<organism evidence="9 10">
    <name type="scientific">Naumovozyma castellii</name>
    <name type="common">Yeast</name>
    <name type="synonym">Saccharomyces castellii</name>
    <dbReference type="NCBI Taxonomy" id="27288"/>
    <lineage>
        <taxon>Eukaryota</taxon>
        <taxon>Fungi</taxon>
        <taxon>Dikarya</taxon>
        <taxon>Ascomycota</taxon>
        <taxon>Saccharomycotina</taxon>
        <taxon>Saccharomycetes</taxon>
        <taxon>Saccharomycetales</taxon>
        <taxon>Saccharomycetaceae</taxon>
        <taxon>Naumovozyma</taxon>
    </lineage>
</organism>
<comment type="subcellular location">
    <subcellularLocation>
        <location evidence="1">Nucleus</location>
        <location evidence="1">Nuclear pore complex</location>
    </subcellularLocation>
</comment>
<dbReference type="AlphaFoldDB" id="G0V7N1"/>
<dbReference type="OMA" id="KRNVIKQ"/>
<feature type="coiled-coil region" evidence="8">
    <location>
        <begin position="649"/>
        <end position="676"/>
    </location>
</feature>
<evidence type="ECO:0000256" key="8">
    <source>
        <dbReference type="SAM" id="Coils"/>
    </source>
</evidence>
<dbReference type="InParanoid" id="G0V7N1"/>
<dbReference type="GO" id="GO:0006611">
    <property type="term" value="P:protein export from nucleus"/>
    <property type="evidence" value="ECO:0007669"/>
    <property type="project" value="EnsemblFungi"/>
</dbReference>
<evidence type="ECO:0000256" key="1">
    <source>
        <dbReference type="ARBA" id="ARBA00004567"/>
    </source>
</evidence>
<dbReference type="GO" id="GO:0044614">
    <property type="term" value="C:nuclear pore cytoplasmic filaments"/>
    <property type="evidence" value="ECO:0007669"/>
    <property type="project" value="EnsemblFungi"/>
</dbReference>
<evidence type="ECO:0000256" key="2">
    <source>
        <dbReference type="ARBA" id="ARBA00022448"/>
    </source>
</evidence>
<proteinExistence type="predicted"/>
<keyword evidence="2" id="KW-0813">Transport</keyword>
<dbReference type="GO" id="GO:0000056">
    <property type="term" value="P:ribosomal small subunit export from nucleus"/>
    <property type="evidence" value="ECO:0007669"/>
    <property type="project" value="EnsemblFungi"/>
</dbReference>
<evidence type="ECO:0008006" key="11">
    <source>
        <dbReference type="Google" id="ProtNLM"/>
    </source>
</evidence>
<dbReference type="GO" id="GO:0017056">
    <property type="term" value="F:structural constituent of nuclear pore"/>
    <property type="evidence" value="ECO:0007669"/>
    <property type="project" value="InterPro"/>
</dbReference>
<dbReference type="PANTHER" id="PTHR13257:SF0">
    <property type="entry name" value="NUCLEAR PORE COMPLEX PROTEIN NUP88"/>
    <property type="match status" value="1"/>
</dbReference>
<dbReference type="OrthoDB" id="341482at2759"/>
<dbReference type="STRING" id="1064592.G0V7N1"/>
<keyword evidence="6" id="KW-0906">Nuclear pore complex</keyword>
<sequence>MSNIDSIASHPIFQGLDCTQDAAPRFLFTSHHGTRMVVLQGGLLRWCSVTASSFNSMTIDFFQPESTAPQKAILSNSGEFICVYTNHTIEVIEIPWGYVTPSPSMVSKFQLFSYNNKDDDGYSPIKQVLFHPEAYKDSCLVVLYDNGTISLMDVTQITKTITLNKRVATFGIDTQITDIESICFSKDGWTLYALSISDGGDIYAFYPCLPQQLEVKREKITSLLHESVLLYESLKLDTDRDVKRNVIRQVQFVNKLNGLLTENEKNSNEDFIEIEQEYRLIRGQGPFTIDPYPERLYSATALEISTLPINSNNELMCMIFDDGSIALLFKDLPLTMSWDVDNYVHNNSFSLVELMQLKDTDVKRIVSYPDTYGQFFIFGDSSLFLVHTHIWSDLLAKAIDNSNLNELLEMNFTSKLDFFETTNGITKCSPCKWRGRDVILFITKEDVYMHPVEMRKSGILGNNKPVLVNNEELKHQEYKTSFKQPVEELMALNKLFQQQCSMGVSKLIAPEERQVLLNNENNEVQLELLSDVSKEVISKIGQGQNLALNLHHRLLEQQYELTRQLKIVHTIMSKQSDLRRKSEEQSRRWDDQTSRSSQLIKRLQDLDAKILEINNSPKLKEYPINDKELEWFKEIRNQVLKFNSFVHNQRDAQEELNHLKKDLARISKETSQLRDEKSDKEWDELRDILKHDAQIIQECNKELLSTTEAL</sequence>
<evidence type="ECO:0000256" key="6">
    <source>
        <dbReference type="ARBA" id="ARBA00023132"/>
    </source>
</evidence>
<dbReference type="FunCoup" id="G0V7N1">
    <property type="interactions" value="179"/>
</dbReference>
<dbReference type="eggNOG" id="ENOG502T8MV">
    <property type="taxonomic scope" value="Eukaryota"/>
</dbReference>
<protein>
    <recommendedName>
        <fullName evidence="11">Nucleoporin Nup82</fullName>
    </recommendedName>
</protein>
<keyword evidence="7" id="KW-0539">Nucleus</keyword>
<dbReference type="GeneID" id="96900958"/>
<accession>G0V7N1</accession>
<dbReference type="EMBL" id="HE576752">
    <property type="protein sequence ID" value="CCC67479.1"/>
    <property type="molecule type" value="Genomic_DNA"/>
</dbReference>
<dbReference type="GO" id="GO:0000055">
    <property type="term" value="P:ribosomal large subunit export from nucleus"/>
    <property type="evidence" value="ECO:0007669"/>
    <property type="project" value="EnsemblFungi"/>
</dbReference>
<gene>
    <name evidence="9" type="primary">NCAS0A09210</name>
    <name evidence="9" type="ordered locus">NCAS_0A09210</name>
</gene>
<dbReference type="GO" id="GO:0005829">
    <property type="term" value="C:cytosol"/>
    <property type="evidence" value="ECO:0007669"/>
    <property type="project" value="EnsemblFungi"/>
</dbReference>
<evidence type="ECO:0000313" key="10">
    <source>
        <dbReference type="Proteomes" id="UP000001640"/>
    </source>
</evidence>